<name>A0A811L969_9BILA</name>
<dbReference type="EMBL" id="CAJFCW020000005">
    <property type="protein sequence ID" value="CAG9119572.1"/>
    <property type="molecule type" value="Genomic_DNA"/>
</dbReference>
<dbReference type="EMBL" id="CAJFDH010000005">
    <property type="protein sequence ID" value="CAD5224086.1"/>
    <property type="molecule type" value="Genomic_DNA"/>
</dbReference>
<dbReference type="Proteomes" id="UP000783686">
    <property type="component" value="Unassembled WGS sequence"/>
</dbReference>
<keyword evidence="3" id="KW-1185">Reference proteome</keyword>
<keyword evidence="1" id="KW-1133">Transmembrane helix</keyword>
<keyword evidence="1" id="KW-0812">Transmembrane</keyword>
<dbReference type="Proteomes" id="UP000614601">
    <property type="component" value="Unassembled WGS sequence"/>
</dbReference>
<feature type="transmembrane region" description="Helical" evidence="1">
    <location>
        <begin position="51"/>
        <end position="75"/>
    </location>
</feature>
<organism evidence="2 3">
    <name type="scientific">Bursaphelenchus okinawaensis</name>
    <dbReference type="NCBI Taxonomy" id="465554"/>
    <lineage>
        <taxon>Eukaryota</taxon>
        <taxon>Metazoa</taxon>
        <taxon>Ecdysozoa</taxon>
        <taxon>Nematoda</taxon>
        <taxon>Chromadorea</taxon>
        <taxon>Rhabditida</taxon>
        <taxon>Tylenchina</taxon>
        <taxon>Tylenchomorpha</taxon>
        <taxon>Aphelenchoidea</taxon>
        <taxon>Aphelenchoididae</taxon>
        <taxon>Bursaphelenchus</taxon>
    </lineage>
</organism>
<keyword evidence="1" id="KW-0472">Membrane</keyword>
<evidence type="ECO:0000313" key="2">
    <source>
        <dbReference type="EMBL" id="CAD5224086.1"/>
    </source>
</evidence>
<protein>
    <submittedName>
        <fullName evidence="2">Uncharacterized protein</fullName>
    </submittedName>
</protein>
<dbReference type="OrthoDB" id="10485153at2759"/>
<evidence type="ECO:0000313" key="3">
    <source>
        <dbReference type="Proteomes" id="UP000614601"/>
    </source>
</evidence>
<comment type="caution">
    <text evidence="2">The sequence shown here is derived from an EMBL/GenBank/DDBJ whole genome shotgun (WGS) entry which is preliminary data.</text>
</comment>
<reference evidence="2" key="1">
    <citation type="submission" date="2020-09" db="EMBL/GenBank/DDBJ databases">
        <authorList>
            <person name="Kikuchi T."/>
        </authorList>
    </citation>
    <scope>NUCLEOTIDE SEQUENCE</scope>
    <source>
        <strain evidence="2">SH1</strain>
    </source>
</reference>
<dbReference type="AlphaFoldDB" id="A0A811L969"/>
<sequence>MSQKEQPNNDEEERLKRMNDVFDKCDNEQFEDLANSKRDYLVLILHLRRLYYSRIGVTIMIIVCMLIVLTMFVLYRIARQKLKEELGSCGYFKCPNPPRVCPQEYYEELDRCELASHIQKGKVNGWIVCPNEDHLVSINPDVDLLE</sequence>
<accession>A0A811L969</accession>
<evidence type="ECO:0000256" key="1">
    <source>
        <dbReference type="SAM" id="Phobius"/>
    </source>
</evidence>
<proteinExistence type="predicted"/>
<gene>
    <name evidence="2" type="ORF">BOKJ2_LOCUS10856</name>
</gene>